<evidence type="ECO:0000256" key="4">
    <source>
        <dbReference type="ARBA" id="ARBA00023242"/>
    </source>
</evidence>
<dbReference type="SUPFAM" id="SSF46689">
    <property type="entry name" value="Homeodomain-like"/>
    <property type="match status" value="1"/>
</dbReference>
<evidence type="ECO:0000256" key="1">
    <source>
        <dbReference type="ARBA" id="ARBA00004123"/>
    </source>
</evidence>
<dbReference type="InterPro" id="IPR050453">
    <property type="entry name" value="LIM_Homeobox_TF"/>
</dbReference>
<evidence type="ECO:0000256" key="2">
    <source>
        <dbReference type="ARBA" id="ARBA00023125"/>
    </source>
</evidence>
<evidence type="ECO:0000256" key="3">
    <source>
        <dbReference type="ARBA" id="ARBA00023155"/>
    </source>
</evidence>
<dbReference type="Gene3D" id="1.10.10.60">
    <property type="entry name" value="Homeodomain-like"/>
    <property type="match status" value="1"/>
</dbReference>
<dbReference type="InterPro" id="IPR009057">
    <property type="entry name" value="Homeodomain-like_sf"/>
</dbReference>
<dbReference type="PANTHER" id="PTHR24208">
    <property type="entry name" value="LIM/HOMEOBOX PROTEIN LHX"/>
    <property type="match status" value="1"/>
</dbReference>
<keyword evidence="3 5" id="KW-0371">Homeobox</keyword>
<dbReference type="GO" id="GO:0000981">
    <property type="term" value="F:DNA-binding transcription factor activity, RNA polymerase II-specific"/>
    <property type="evidence" value="ECO:0007669"/>
    <property type="project" value="TreeGrafter"/>
</dbReference>
<dbReference type="InterPro" id="IPR001356">
    <property type="entry name" value="HD"/>
</dbReference>
<dbReference type="GO" id="GO:0000977">
    <property type="term" value="F:RNA polymerase II transcription regulatory region sequence-specific DNA binding"/>
    <property type="evidence" value="ECO:0007669"/>
    <property type="project" value="TreeGrafter"/>
</dbReference>
<dbReference type="SMART" id="SM00389">
    <property type="entry name" value="HOX"/>
    <property type="match status" value="1"/>
</dbReference>
<keyword evidence="2 5" id="KW-0238">DNA-binding</keyword>
<comment type="caution">
    <text evidence="8">The sequence shown here is derived from an EMBL/GenBank/DDBJ whole genome shotgun (WGS) entry which is preliminary data.</text>
</comment>
<evidence type="ECO:0000313" key="9">
    <source>
        <dbReference type="Proteomes" id="UP001303473"/>
    </source>
</evidence>
<dbReference type="GO" id="GO:0005634">
    <property type="term" value="C:nucleus"/>
    <property type="evidence" value="ECO:0007669"/>
    <property type="project" value="UniProtKB-SubCell"/>
</dbReference>
<evidence type="ECO:0000313" key="8">
    <source>
        <dbReference type="EMBL" id="KAK3943899.1"/>
    </source>
</evidence>
<keyword evidence="4 5" id="KW-0539">Nucleus</keyword>
<evidence type="ECO:0000256" key="6">
    <source>
        <dbReference type="RuleBase" id="RU000682"/>
    </source>
</evidence>
<dbReference type="Pfam" id="PF00046">
    <property type="entry name" value="Homeodomain"/>
    <property type="match status" value="1"/>
</dbReference>
<dbReference type="CDD" id="cd00086">
    <property type="entry name" value="homeodomain"/>
    <property type="match status" value="1"/>
</dbReference>
<evidence type="ECO:0000259" key="7">
    <source>
        <dbReference type="PROSITE" id="PS50071"/>
    </source>
</evidence>
<accession>A0AAN6NDT4</accession>
<dbReference type="EMBL" id="MU853762">
    <property type="protein sequence ID" value="KAK3943899.1"/>
    <property type="molecule type" value="Genomic_DNA"/>
</dbReference>
<dbReference type="AlphaFoldDB" id="A0AAN6NDT4"/>
<comment type="subcellular location">
    <subcellularLocation>
        <location evidence="1 5 6">Nucleus</location>
    </subcellularLocation>
</comment>
<dbReference type="PROSITE" id="PS50071">
    <property type="entry name" value="HOMEOBOX_2"/>
    <property type="match status" value="1"/>
</dbReference>
<sequence length="66" mass="7560">MKSHGGTRSFSGEESSLPCFRFTQEQIQFLKTKFAHKEYPDRADTKHISQQTGLAIGQVQVWFANQ</sequence>
<reference evidence="9" key="1">
    <citation type="journal article" date="2023" name="Mol. Phylogenet. Evol.">
        <title>Genome-scale phylogeny and comparative genomics of the fungal order Sordariales.</title>
        <authorList>
            <person name="Hensen N."/>
            <person name="Bonometti L."/>
            <person name="Westerberg I."/>
            <person name="Brannstrom I.O."/>
            <person name="Guillou S."/>
            <person name="Cros-Aarteil S."/>
            <person name="Calhoun S."/>
            <person name="Haridas S."/>
            <person name="Kuo A."/>
            <person name="Mondo S."/>
            <person name="Pangilinan J."/>
            <person name="Riley R."/>
            <person name="LaButti K."/>
            <person name="Andreopoulos B."/>
            <person name="Lipzen A."/>
            <person name="Chen C."/>
            <person name="Yan M."/>
            <person name="Daum C."/>
            <person name="Ng V."/>
            <person name="Clum A."/>
            <person name="Steindorff A."/>
            <person name="Ohm R.A."/>
            <person name="Martin F."/>
            <person name="Silar P."/>
            <person name="Natvig D.O."/>
            <person name="Lalanne C."/>
            <person name="Gautier V."/>
            <person name="Ament-Velasquez S.L."/>
            <person name="Kruys A."/>
            <person name="Hutchinson M.I."/>
            <person name="Powell A.J."/>
            <person name="Barry K."/>
            <person name="Miller A.N."/>
            <person name="Grigoriev I.V."/>
            <person name="Debuchy R."/>
            <person name="Gladieux P."/>
            <person name="Hiltunen Thoren M."/>
            <person name="Johannesson H."/>
        </authorList>
    </citation>
    <scope>NUCLEOTIDE SEQUENCE [LARGE SCALE GENOMIC DNA]</scope>
    <source>
        <strain evidence="9">CBS 340.73</strain>
    </source>
</reference>
<proteinExistence type="predicted"/>
<evidence type="ECO:0000256" key="5">
    <source>
        <dbReference type="PROSITE-ProRule" id="PRU00108"/>
    </source>
</evidence>
<feature type="domain" description="Homeobox" evidence="7">
    <location>
        <begin position="21"/>
        <end position="66"/>
    </location>
</feature>
<organism evidence="8 9">
    <name type="scientific">Diplogelasinospora grovesii</name>
    <dbReference type="NCBI Taxonomy" id="303347"/>
    <lineage>
        <taxon>Eukaryota</taxon>
        <taxon>Fungi</taxon>
        <taxon>Dikarya</taxon>
        <taxon>Ascomycota</taxon>
        <taxon>Pezizomycotina</taxon>
        <taxon>Sordariomycetes</taxon>
        <taxon>Sordariomycetidae</taxon>
        <taxon>Sordariales</taxon>
        <taxon>Diplogelasinosporaceae</taxon>
        <taxon>Diplogelasinospora</taxon>
    </lineage>
</organism>
<name>A0AAN6NDT4_9PEZI</name>
<gene>
    <name evidence="8" type="ORF">QBC46DRAFT_375674</name>
</gene>
<dbReference type="Proteomes" id="UP001303473">
    <property type="component" value="Unassembled WGS sequence"/>
</dbReference>
<protein>
    <recommendedName>
        <fullName evidence="7">Homeobox domain-containing protein</fullName>
    </recommendedName>
</protein>
<dbReference type="PANTHER" id="PTHR24208:SF166">
    <property type="entry name" value="LIM HOMEOBOX TRANSCRIPTION FACTOR 1 ALPHA, ISOFORM B"/>
    <property type="match status" value="1"/>
</dbReference>
<keyword evidence="9" id="KW-1185">Reference proteome</keyword>